<evidence type="ECO:0000313" key="4">
    <source>
        <dbReference type="Proteomes" id="UP001163046"/>
    </source>
</evidence>
<sequence>MSSPFKILFRGRVWPADEDPQQKSNESAQDNMELNMYGVISEEAIAGQTDQFGEESLPHTCEDNSHPSRSDEYGEDEDSFQEIDLESSMTSRTIVDLRVSLYKASITSSLDRNYFASTTASTAAAGDAGTVNSNPNGLSTTQSVQLTHHMAEVISTEVEVPTIVPVESTDYESSKGCSTTVEEAELARKYSNWLYSRDNSPLERALLIFGYLVLGVLFFPVILFALMVCCVSYFTPGIDD</sequence>
<keyword evidence="2" id="KW-0472">Membrane</keyword>
<feature type="region of interest" description="Disordered" evidence="1">
    <location>
        <begin position="54"/>
        <end position="79"/>
    </location>
</feature>
<accession>A0A9W9YH54</accession>
<keyword evidence="4" id="KW-1185">Reference proteome</keyword>
<organism evidence="3 4">
    <name type="scientific">Desmophyllum pertusum</name>
    <dbReference type="NCBI Taxonomy" id="174260"/>
    <lineage>
        <taxon>Eukaryota</taxon>
        <taxon>Metazoa</taxon>
        <taxon>Cnidaria</taxon>
        <taxon>Anthozoa</taxon>
        <taxon>Hexacorallia</taxon>
        <taxon>Scleractinia</taxon>
        <taxon>Caryophylliina</taxon>
        <taxon>Caryophylliidae</taxon>
        <taxon>Desmophyllum</taxon>
    </lineage>
</organism>
<feature type="transmembrane region" description="Helical" evidence="2">
    <location>
        <begin position="206"/>
        <end position="234"/>
    </location>
</feature>
<evidence type="ECO:0000256" key="1">
    <source>
        <dbReference type="SAM" id="MobiDB-lite"/>
    </source>
</evidence>
<protein>
    <submittedName>
        <fullName evidence="3">Uncharacterized protein</fullName>
    </submittedName>
</protein>
<keyword evidence="2" id="KW-1133">Transmembrane helix</keyword>
<keyword evidence="2" id="KW-0812">Transmembrane</keyword>
<name>A0A9W9YH54_9CNID</name>
<evidence type="ECO:0000256" key="2">
    <source>
        <dbReference type="SAM" id="Phobius"/>
    </source>
</evidence>
<feature type="compositionally biased region" description="Basic and acidic residues" evidence="1">
    <location>
        <begin position="56"/>
        <end position="72"/>
    </location>
</feature>
<reference evidence="3" key="1">
    <citation type="submission" date="2023-01" db="EMBL/GenBank/DDBJ databases">
        <title>Genome assembly of the deep-sea coral Lophelia pertusa.</title>
        <authorList>
            <person name="Herrera S."/>
            <person name="Cordes E."/>
        </authorList>
    </citation>
    <scope>NUCLEOTIDE SEQUENCE</scope>
    <source>
        <strain evidence="3">USNM1676648</strain>
        <tissue evidence="3">Polyp</tissue>
    </source>
</reference>
<evidence type="ECO:0000313" key="3">
    <source>
        <dbReference type="EMBL" id="KAJ7339524.1"/>
    </source>
</evidence>
<dbReference type="EMBL" id="MU827779">
    <property type="protein sequence ID" value="KAJ7339524.1"/>
    <property type="molecule type" value="Genomic_DNA"/>
</dbReference>
<proteinExistence type="predicted"/>
<dbReference type="Proteomes" id="UP001163046">
    <property type="component" value="Unassembled WGS sequence"/>
</dbReference>
<dbReference type="AlphaFoldDB" id="A0A9W9YH54"/>
<comment type="caution">
    <text evidence="3">The sequence shown here is derived from an EMBL/GenBank/DDBJ whole genome shotgun (WGS) entry which is preliminary data.</text>
</comment>
<gene>
    <name evidence="3" type="ORF">OS493_005923</name>
</gene>